<evidence type="ECO:0000313" key="1">
    <source>
        <dbReference type="EMBL" id="RCX15645.1"/>
    </source>
</evidence>
<dbReference type="RefSeq" id="WP_245955061.1">
    <property type="nucleotide sequence ID" value="NZ_QPJW01000014.1"/>
</dbReference>
<accession>A0A369B2R5</accession>
<name>A0A369B2R5_9BACL</name>
<protein>
    <submittedName>
        <fullName evidence="1">Uncharacterized protein</fullName>
    </submittedName>
</protein>
<proteinExistence type="predicted"/>
<reference evidence="1 2" key="1">
    <citation type="submission" date="2018-07" db="EMBL/GenBank/DDBJ databases">
        <title>Genomic Encyclopedia of Type Strains, Phase III (KMG-III): the genomes of soil and plant-associated and newly described type strains.</title>
        <authorList>
            <person name="Whitman W."/>
        </authorList>
    </citation>
    <scope>NUCLEOTIDE SEQUENCE [LARGE SCALE GENOMIC DNA]</scope>
    <source>
        <strain evidence="1 2">CECT 8333</strain>
    </source>
</reference>
<evidence type="ECO:0000313" key="2">
    <source>
        <dbReference type="Proteomes" id="UP000253090"/>
    </source>
</evidence>
<gene>
    <name evidence="1" type="ORF">DFP94_11493</name>
</gene>
<dbReference type="EMBL" id="QPJW01000014">
    <property type="protein sequence ID" value="RCX15645.1"/>
    <property type="molecule type" value="Genomic_DNA"/>
</dbReference>
<keyword evidence="2" id="KW-1185">Reference proteome</keyword>
<comment type="caution">
    <text evidence="1">The sequence shown here is derived from an EMBL/GenBank/DDBJ whole genome shotgun (WGS) entry which is preliminary data.</text>
</comment>
<dbReference type="AlphaFoldDB" id="A0A369B2R5"/>
<organism evidence="1 2">
    <name type="scientific">Fontibacillus phaseoli</name>
    <dbReference type="NCBI Taxonomy" id="1416533"/>
    <lineage>
        <taxon>Bacteria</taxon>
        <taxon>Bacillati</taxon>
        <taxon>Bacillota</taxon>
        <taxon>Bacilli</taxon>
        <taxon>Bacillales</taxon>
        <taxon>Paenibacillaceae</taxon>
        <taxon>Fontibacillus</taxon>
    </lineage>
</organism>
<dbReference type="Proteomes" id="UP000253090">
    <property type="component" value="Unassembled WGS sequence"/>
</dbReference>
<sequence length="92" mass="10551">MGKRRKNPLQLAFNIMPIDAAATSAAVEKRLEEVRQYRQIGFVRREAAMIPAYSPRYHGATNQISKPTENIATWNIDKEAELKAKDRLLERP</sequence>